<dbReference type="Pfam" id="PF01229">
    <property type="entry name" value="Glyco_hydro_39"/>
    <property type="match status" value="1"/>
</dbReference>
<dbReference type="EMBL" id="MAEL01000054">
    <property type="protein sequence ID" value="KAF1302139.1"/>
    <property type="molecule type" value="Genomic_DNA"/>
</dbReference>
<dbReference type="PANTHER" id="PTHR43280:SF2">
    <property type="entry name" value="HTH-TYPE TRANSCRIPTIONAL REGULATOR EXSA"/>
    <property type="match status" value="1"/>
</dbReference>
<keyword evidence="5" id="KW-0804">Transcription</keyword>
<keyword evidence="6" id="KW-0326">Glycosidase</keyword>
<sequence>MCAEDLLIINAFESCEISFQGEESLLVILEIQRKEIERQLGIQWAPLFICNTMASAHLNYQERQFTKVRTQLMALVSTYFNPEGNQEFAIYEKFFTLLTYLRNQFQQENQPMKEIVNPDIQAILETVERDYTQPLSLEQLAKDSYLSYNYLSKKFKDEVGETFREYVKKVRLQHAANELRYSETSVLKIALNNGFSSSKSFHKSFKIRYGMTPKQFRMQKHHMEPSTVTEQWQVLDQETTIDVLAKHLIENERDEFDIKKERQYRFSLQDKPQPLRQPKRILNIGKATNWLKAECQADLKEALSELAFDFIRVNGFCYEKREGYLTLFSDHQQNNLLFEFIVRQKKTPLIVFELPAVEKDIASWYQQQVVFIRQLLKKFGQQEVANWHFEWHATCCPDKNFEWFTRFYQELQLYVPQAKIGVYVGSLSFHDNYQLVENFLHKLTLASLPLTFFSYKSNPTAGALLDSDEQLSIQEYQMHHFQLLQELLNKYDLSGEIYITDWDTLVGEGEVFAGTFFRVALFIKEWFSLSTKVDGIAVWLNSESYYPSEQGNSLSLYLVCSLKRPVYLALQLLDKMSGQVIYQNEQVCVCRQGDEVNILLTNPSYINPSMSINANYLQYQVVELLLTMQSIKPMTYVVKRYSLDKDHGGIYNDWLRLGGLSEIDAEMMDYLKKKIMLHFEVEVKEMTEESVIKEALSFNACRLLIVKPLLLS</sequence>
<evidence type="ECO:0000313" key="8">
    <source>
        <dbReference type="EMBL" id="KAF1302139.1"/>
    </source>
</evidence>
<keyword evidence="3" id="KW-0805">Transcription regulation</keyword>
<evidence type="ECO:0000313" key="9">
    <source>
        <dbReference type="Proteomes" id="UP000782705"/>
    </source>
</evidence>
<reference evidence="8 9" key="1">
    <citation type="submission" date="2016-06" db="EMBL/GenBank/DDBJ databases">
        <title>Four novel species of enterococci isolated from chicken manure.</title>
        <authorList>
            <person name="Van Tyne D."/>
        </authorList>
    </citation>
    <scope>NUCLEOTIDE SEQUENCE [LARGE SCALE GENOMIC DNA]</scope>
    <source>
        <strain evidence="8 9">CU12B</strain>
    </source>
</reference>
<proteinExistence type="inferred from homology"/>
<dbReference type="Gene3D" id="3.20.20.80">
    <property type="entry name" value="Glycosidases"/>
    <property type="match status" value="1"/>
</dbReference>
<dbReference type="SUPFAM" id="SSF51445">
    <property type="entry name" value="(Trans)glycosidases"/>
    <property type="match status" value="1"/>
</dbReference>
<accession>A0ABQ6YWS1</accession>
<keyword evidence="9" id="KW-1185">Reference proteome</keyword>
<dbReference type="InterPro" id="IPR018060">
    <property type="entry name" value="HTH_AraC"/>
</dbReference>
<evidence type="ECO:0000259" key="7">
    <source>
        <dbReference type="PROSITE" id="PS01124"/>
    </source>
</evidence>
<dbReference type="PRINTS" id="PR00032">
    <property type="entry name" value="HTHARAC"/>
</dbReference>
<dbReference type="SUPFAM" id="SSF51011">
    <property type="entry name" value="Glycosyl hydrolase domain"/>
    <property type="match status" value="1"/>
</dbReference>
<dbReference type="InterPro" id="IPR009057">
    <property type="entry name" value="Homeodomain-like_sf"/>
</dbReference>
<keyword evidence="4" id="KW-0238">DNA-binding</keyword>
<dbReference type="InterPro" id="IPR049166">
    <property type="entry name" value="GH39_cat"/>
</dbReference>
<dbReference type="Proteomes" id="UP000782705">
    <property type="component" value="Unassembled WGS sequence"/>
</dbReference>
<evidence type="ECO:0000256" key="5">
    <source>
        <dbReference type="ARBA" id="ARBA00023163"/>
    </source>
</evidence>
<evidence type="ECO:0000256" key="3">
    <source>
        <dbReference type="ARBA" id="ARBA00023015"/>
    </source>
</evidence>
<dbReference type="Pfam" id="PF12833">
    <property type="entry name" value="HTH_18"/>
    <property type="match status" value="1"/>
</dbReference>
<name>A0ABQ6YWS1_9ENTE</name>
<feature type="domain" description="HTH araC/xylS-type" evidence="7">
    <location>
        <begin position="121"/>
        <end position="219"/>
    </location>
</feature>
<organism evidence="8 9">
    <name type="scientific">Candidatus Enterococcus willemsii</name>
    <dbReference type="NCBI Taxonomy" id="1857215"/>
    <lineage>
        <taxon>Bacteria</taxon>
        <taxon>Bacillati</taxon>
        <taxon>Bacillota</taxon>
        <taxon>Bacilli</taxon>
        <taxon>Lactobacillales</taxon>
        <taxon>Enterococcaceae</taxon>
        <taxon>Enterococcus</taxon>
    </lineage>
</organism>
<gene>
    <name evidence="8" type="ORF">BAU17_01835</name>
</gene>
<dbReference type="InterPro" id="IPR017853">
    <property type="entry name" value="GH"/>
</dbReference>
<dbReference type="Gene3D" id="2.60.40.1500">
    <property type="entry name" value="Glycosyl hydrolase domain, family 39"/>
    <property type="match status" value="1"/>
</dbReference>
<dbReference type="PROSITE" id="PS01124">
    <property type="entry name" value="HTH_ARAC_FAMILY_2"/>
    <property type="match status" value="1"/>
</dbReference>
<protein>
    <recommendedName>
        <fullName evidence="7">HTH araC/xylS-type domain-containing protein</fullName>
    </recommendedName>
</protein>
<keyword evidence="2" id="KW-0378">Hydrolase</keyword>
<comment type="caution">
    <text evidence="8">The sequence shown here is derived from an EMBL/GenBank/DDBJ whole genome shotgun (WGS) entry which is preliminary data.</text>
</comment>
<comment type="similarity">
    <text evidence="1">Belongs to the glycosyl hydrolase 39 family.</text>
</comment>
<dbReference type="InterPro" id="IPR020449">
    <property type="entry name" value="Tscrpt_reg_AraC-type_HTH"/>
</dbReference>
<evidence type="ECO:0000256" key="2">
    <source>
        <dbReference type="ARBA" id="ARBA00022801"/>
    </source>
</evidence>
<evidence type="ECO:0000256" key="1">
    <source>
        <dbReference type="ARBA" id="ARBA00008875"/>
    </source>
</evidence>
<evidence type="ECO:0000256" key="4">
    <source>
        <dbReference type="ARBA" id="ARBA00023125"/>
    </source>
</evidence>
<dbReference type="Gene3D" id="1.10.10.60">
    <property type="entry name" value="Homeodomain-like"/>
    <property type="match status" value="2"/>
</dbReference>
<dbReference type="SMART" id="SM00342">
    <property type="entry name" value="HTH_ARAC"/>
    <property type="match status" value="1"/>
</dbReference>
<dbReference type="PANTHER" id="PTHR43280">
    <property type="entry name" value="ARAC-FAMILY TRANSCRIPTIONAL REGULATOR"/>
    <property type="match status" value="1"/>
</dbReference>
<evidence type="ECO:0000256" key="6">
    <source>
        <dbReference type="ARBA" id="ARBA00023295"/>
    </source>
</evidence>
<dbReference type="SUPFAM" id="SSF46689">
    <property type="entry name" value="Homeodomain-like"/>
    <property type="match status" value="2"/>
</dbReference>